<keyword evidence="2" id="KW-1185">Reference proteome</keyword>
<protein>
    <submittedName>
        <fullName evidence="1">Uncharacterized protein</fullName>
    </submittedName>
</protein>
<accession>K4AHT9</accession>
<dbReference type="HOGENOM" id="CLU_2946112_0_0_1"/>
<proteinExistence type="predicted"/>
<dbReference type="EMBL" id="AGNK02006079">
    <property type="status" value="NOT_ANNOTATED_CDS"/>
    <property type="molecule type" value="Genomic_DNA"/>
</dbReference>
<reference evidence="1" key="2">
    <citation type="submission" date="2018-08" db="UniProtKB">
        <authorList>
            <consortium name="EnsemblPlants"/>
        </authorList>
    </citation>
    <scope>IDENTIFICATION</scope>
    <source>
        <strain evidence="1">Yugu1</strain>
    </source>
</reference>
<organism evidence="1 2">
    <name type="scientific">Setaria italica</name>
    <name type="common">Foxtail millet</name>
    <name type="synonym">Panicum italicum</name>
    <dbReference type="NCBI Taxonomy" id="4555"/>
    <lineage>
        <taxon>Eukaryota</taxon>
        <taxon>Viridiplantae</taxon>
        <taxon>Streptophyta</taxon>
        <taxon>Embryophyta</taxon>
        <taxon>Tracheophyta</taxon>
        <taxon>Spermatophyta</taxon>
        <taxon>Magnoliopsida</taxon>
        <taxon>Liliopsida</taxon>
        <taxon>Poales</taxon>
        <taxon>Poaceae</taxon>
        <taxon>PACMAD clade</taxon>
        <taxon>Panicoideae</taxon>
        <taxon>Panicodae</taxon>
        <taxon>Paniceae</taxon>
        <taxon>Cenchrinae</taxon>
        <taxon>Setaria</taxon>
    </lineage>
</organism>
<dbReference type="InParanoid" id="K4AHT9"/>
<dbReference type="EnsemblPlants" id="KQK91906">
    <property type="protein sequence ID" value="KQK91906"/>
    <property type="gene ID" value="SETIT_038446mg"/>
</dbReference>
<dbReference type="Gramene" id="KQK91906">
    <property type="protein sequence ID" value="KQK91906"/>
    <property type="gene ID" value="SETIT_038446mg"/>
</dbReference>
<evidence type="ECO:0000313" key="2">
    <source>
        <dbReference type="Proteomes" id="UP000004995"/>
    </source>
</evidence>
<dbReference type="AlphaFoldDB" id="K4AHT9"/>
<sequence>MQGRSQDLNIGGPRHQTKNDLIKTSRTLICMDDKVILQMRVPNNTFDRICRKWAILHVAM</sequence>
<evidence type="ECO:0000313" key="1">
    <source>
        <dbReference type="EnsemblPlants" id="KQK91906"/>
    </source>
</evidence>
<reference evidence="2" key="1">
    <citation type="journal article" date="2012" name="Nat. Biotechnol.">
        <title>Reference genome sequence of the model plant Setaria.</title>
        <authorList>
            <person name="Bennetzen J.L."/>
            <person name="Schmutz J."/>
            <person name="Wang H."/>
            <person name="Percifield R."/>
            <person name="Hawkins J."/>
            <person name="Pontaroli A.C."/>
            <person name="Estep M."/>
            <person name="Feng L."/>
            <person name="Vaughn J.N."/>
            <person name="Grimwood J."/>
            <person name="Jenkins J."/>
            <person name="Barry K."/>
            <person name="Lindquist E."/>
            <person name="Hellsten U."/>
            <person name="Deshpande S."/>
            <person name="Wang X."/>
            <person name="Wu X."/>
            <person name="Mitros T."/>
            <person name="Triplett J."/>
            <person name="Yang X."/>
            <person name="Ye C.Y."/>
            <person name="Mauro-Herrera M."/>
            <person name="Wang L."/>
            <person name="Li P."/>
            <person name="Sharma M."/>
            <person name="Sharma R."/>
            <person name="Ronald P.C."/>
            <person name="Panaud O."/>
            <person name="Kellogg E.A."/>
            <person name="Brutnell T.P."/>
            <person name="Doust A.N."/>
            <person name="Tuskan G.A."/>
            <person name="Rokhsar D."/>
            <person name="Devos K.M."/>
        </authorList>
    </citation>
    <scope>NUCLEOTIDE SEQUENCE [LARGE SCALE GENOMIC DNA]</scope>
    <source>
        <strain evidence="2">cv. Yugu1</strain>
    </source>
</reference>
<name>K4AHT9_SETIT</name>
<dbReference type="Proteomes" id="UP000004995">
    <property type="component" value="Unassembled WGS sequence"/>
</dbReference>